<evidence type="ECO:0000256" key="3">
    <source>
        <dbReference type="SAM" id="SignalP"/>
    </source>
</evidence>
<comment type="similarity">
    <text evidence="1">Belongs to the 'GDXG' lipolytic enzyme family.</text>
</comment>
<dbReference type="InterPro" id="IPR002168">
    <property type="entry name" value="Lipase_GDXG_HIS_AS"/>
</dbReference>
<accession>A0A2R4M4J1</accession>
<proteinExistence type="inferred from homology"/>
<feature type="domain" description="Alpha/beta hydrolase fold-3" evidence="4">
    <location>
        <begin position="72"/>
        <end position="113"/>
    </location>
</feature>
<dbReference type="OrthoDB" id="9806180at2"/>
<dbReference type="InterPro" id="IPR013094">
    <property type="entry name" value="AB_hydrolase_3"/>
</dbReference>
<dbReference type="PROSITE" id="PS01173">
    <property type="entry name" value="LIPASE_GDXG_HIS"/>
    <property type="match status" value="1"/>
</dbReference>
<keyword evidence="2" id="KW-0378">Hydrolase</keyword>
<name>A0A2R4M4J1_9RHOB</name>
<dbReference type="GO" id="GO:0016787">
    <property type="term" value="F:hydrolase activity"/>
    <property type="evidence" value="ECO:0007669"/>
    <property type="project" value="UniProtKB-KW"/>
</dbReference>
<dbReference type="KEGG" id="cbak:DA792_13915"/>
<keyword evidence="3" id="KW-0732">Signal</keyword>
<feature type="chain" id="PRO_5015304969" description="Alpha/beta hydrolase fold-3 domain-containing protein" evidence="3">
    <location>
        <begin position="19"/>
        <end position="177"/>
    </location>
</feature>
<organism evidence="5 6">
    <name type="scientific">Celeribacter baekdonensis</name>
    <dbReference type="NCBI Taxonomy" id="875171"/>
    <lineage>
        <taxon>Bacteria</taxon>
        <taxon>Pseudomonadati</taxon>
        <taxon>Pseudomonadota</taxon>
        <taxon>Alphaproteobacteria</taxon>
        <taxon>Rhodobacterales</taxon>
        <taxon>Roseobacteraceae</taxon>
        <taxon>Celeribacter</taxon>
    </lineage>
</organism>
<dbReference type="InterPro" id="IPR029058">
    <property type="entry name" value="AB_hydrolase_fold"/>
</dbReference>
<dbReference type="SUPFAM" id="SSF53474">
    <property type="entry name" value="alpha/beta-Hydrolases"/>
    <property type="match status" value="1"/>
</dbReference>
<dbReference type="Pfam" id="PF07859">
    <property type="entry name" value="Abhydrolase_3"/>
    <property type="match status" value="1"/>
</dbReference>
<evidence type="ECO:0000313" key="6">
    <source>
        <dbReference type="Proteomes" id="UP000241447"/>
    </source>
</evidence>
<evidence type="ECO:0000313" key="5">
    <source>
        <dbReference type="EMBL" id="AVW92038.1"/>
    </source>
</evidence>
<evidence type="ECO:0000256" key="1">
    <source>
        <dbReference type="ARBA" id="ARBA00010515"/>
    </source>
</evidence>
<dbReference type="Proteomes" id="UP000241447">
    <property type="component" value="Chromosome"/>
</dbReference>
<sequence>MSYRMRVLASALSPIVRAAFTYAQNPVPLRDGMDLAARLSVPVTLSTEVRHDALGFPGLWIHPPDVGDDRVILFFHGGGYVAGSPQTHKRLASRLAQLARRPVFLPAYRLAPSTLCLRRLRMPVWFGRRFWLRALRPKTSVSAGTARGAVWRSRFCLSCANAAPRQRLLSHGRPSPT</sequence>
<dbReference type="Gene3D" id="3.40.50.1820">
    <property type="entry name" value="alpha/beta hydrolase"/>
    <property type="match status" value="1"/>
</dbReference>
<evidence type="ECO:0000259" key="4">
    <source>
        <dbReference type="Pfam" id="PF07859"/>
    </source>
</evidence>
<dbReference type="AlphaFoldDB" id="A0A2R4M4J1"/>
<feature type="signal peptide" evidence="3">
    <location>
        <begin position="1"/>
        <end position="18"/>
    </location>
</feature>
<gene>
    <name evidence="5" type="ORF">DA792_13915</name>
</gene>
<reference evidence="5 6" key="1">
    <citation type="submission" date="2018-03" db="EMBL/GenBank/DDBJ databases">
        <title>The Complete Genome of Celeribacter baekdonensis strain LH4, a Thiosulfate-Oxidizing Alphaproteobacterium Isolated from Gulf of Mexico Continental Slope Sediments.</title>
        <authorList>
            <person name="Flood B.E."/>
            <person name="Bailey J.V."/>
            <person name="Leprich D."/>
        </authorList>
    </citation>
    <scope>NUCLEOTIDE SEQUENCE [LARGE SCALE GENOMIC DNA]</scope>
    <source>
        <strain evidence="5 6">LH4</strain>
    </source>
</reference>
<evidence type="ECO:0000256" key="2">
    <source>
        <dbReference type="ARBA" id="ARBA00022801"/>
    </source>
</evidence>
<protein>
    <recommendedName>
        <fullName evidence="4">Alpha/beta hydrolase fold-3 domain-containing protein</fullName>
    </recommendedName>
</protein>
<dbReference type="EMBL" id="CP028475">
    <property type="protein sequence ID" value="AVW92038.1"/>
    <property type="molecule type" value="Genomic_DNA"/>
</dbReference>